<dbReference type="EMBL" id="JAHRWL010000002">
    <property type="protein sequence ID" value="MBV2361233.1"/>
    <property type="molecule type" value="Genomic_DNA"/>
</dbReference>
<keyword evidence="7 10" id="KW-0067">ATP-binding</keyword>
<dbReference type="InterPro" id="IPR015803">
    <property type="entry name" value="Cys-tRNA-ligase"/>
</dbReference>
<reference evidence="12" key="1">
    <citation type="submission" date="2021-06" db="EMBL/GenBank/DDBJ databases">
        <title>Thalassococcus sp. CAU 1522 isolated from sea sand, Republic of Korea.</title>
        <authorList>
            <person name="Kim W."/>
        </authorList>
    </citation>
    <scope>NUCLEOTIDE SEQUENCE</scope>
    <source>
        <strain evidence="12">CAU 1522</strain>
    </source>
</reference>
<evidence type="ECO:0000256" key="2">
    <source>
        <dbReference type="ARBA" id="ARBA00022490"/>
    </source>
</evidence>
<protein>
    <recommendedName>
        <fullName evidence="10">Cysteine--tRNA ligase</fullName>
        <ecNumber evidence="10">6.1.1.16</ecNumber>
    </recommendedName>
    <alternativeName>
        <fullName evidence="10">Cysteinyl-tRNA synthetase</fullName>
        <shortName evidence="10">CysRS</shortName>
    </alternativeName>
</protein>
<proteinExistence type="inferred from homology"/>
<dbReference type="NCBIfam" id="TIGR00435">
    <property type="entry name" value="cysS"/>
    <property type="match status" value="1"/>
</dbReference>
<dbReference type="Pfam" id="PF01406">
    <property type="entry name" value="tRNA-synt_1e"/>
    <property type="match status" value="1"/>
</dbReference>
<dbReference type="PANTHER" id="PTHR10890:SF3">
    <property type="entry name" value="CYSTEINE--TRNA LIGASE, CYTOPLASMIC"/>
    <property type="match status" value="1"/>
</dbReference>
<gene>
    <name evidence="10 12" type="primary">cysS</name>
    <name evidence="12" type="ORF">KUH32_15825</name>
</gene>
<keyword evidence="4 10" id="KW-0479">Metal-binding</keyword>
<comment type="subcellular location">
    <subcellularLocation>
        <location evidence="10">Cytoplasm</location>
    </subcellularLocation>
</comment>
<keyword evidence="3 10" id="KW-0436">Ligase</keyword>
<dbReference type="InterPro" id="IPR015273">
    <property type="entry name" value="Cys-tRNA-synt_Ia_DALR"/>
</dbReference>
<evidence type="ECO:0000256" key="7">
    <source>
        <dbReference type="ARBA" id="ARBA00022840"/>
    </source>
</evidence>
<name>A0ABS6NB75_9RHOB</name>
<dbReference type="PANTHER" id="PTHR10890">
    <property type="entry name" value="CYSTEINYL-TRNA SYNTHETASE"/>
    <property type="match status" value="1"/>
</dbReference>
<dbReference type="GO" id="GO:0004817">
    <property type="term" value="F:cysteine-tRNA ligase activity"/>
    <property type="evidence" value="ECO:0007669"/>
    <property type="project" value="UniProtKB-EC"/>
</dbReference>
<dbReference type="RefSeq" id="WP_217779562.1">
    <property type="nucleotide sequence ID" value="NZ_JAHRWL010000002.1"/>
</dbReference>
<dbReference type="SMART" id="SM00840">
    <property type="entry name" value="DALR_2"/>
    <property type="match status" value="1"/>
</dbReference>
<feature type="short sequence motif" description="'HIGH' region" evidence="10">
    <location>
        <begin position="31"/>
        <end position="41"/>
    </location>
</feature>
<keyword evidence="6 10" id="KW-0862">Zinc</keyword>
<evidence type="ECO:0000256" key="4">
    <source>
        <dbReference type="ARBA" id="ARBA00022723"/>
    </source>
</evidence>
<feature type="binding site" evidence="10">
    <location>
        <position position="220"/>
    </location>
    <ligand>
        <name>Zn(2+)</name>
        <dbReference type="ChEBI" id="CHEBI:29105"/>
    </ligand>
</feature>
<feature type="binding site" evidence="10">
    <location>
        <position position="29"/>
    </location>
    <ligand>
        <name>Zn(2+)</name>
        <dbReference type="ChEBI" id="CHEBI:29105"/>
    </ligand>
</feature>
<comment type="caution">
    <text evidence="12">The sequence shown here is derived from an EMBL/GenBank/DDBJ whole genome shotgun (WGS) entry which is preliminary data.</text>
</comment>
<comment type="cofactor">
    <cofactor evidence="10">
        <name>Zn(2+)</name>
        <dbReference type="ChEBI" id="CHEBI:29105"/>
    </cofactor>
    <text evidence="10">Binds 1 zinc ion per subunit.</text>
</comment>
<evidence type="ECO:0000313" key="12">
    <source>
        <dbReference type="EMBL" id="MBV2361233.1"/>
    </source>
</evidence>
<feature type="domain" description="Cysteinyl-tRNA synthetase class Ia DALR" evidence="11">
    <location>
        <begin position="348"/>
        <end position="396"/>
    </location>
</feature>
<evidence type="ECO:0000256" key="5">
    <source>
        <dbReference type="ARBA" id="ARBA00022741"/>
    </source>
</evidence>
<dbReference type="EC" id="6.1.1.16" evidence="10"/>
<keyword evidence="13" id="KW-1185">Reference proteome</keyword>
<accession>A0ABS6NB75</accession>
<evidence type="ECO:0000259" key="11">
    <source>
        <dbReference type="SMART" id="SM00840"/>
    </source>
</evidence>
<comment type="catalytic activity">
    <reaction evidence="10">
        <text>tRNA(Cys) + L-cysteine + ATP = L-cysteinyl-tRNA(Cys) + AMP + diphosphate</text>
        <dbReference type="Rhea" id="RHEA:17773"/>
        <dbReference type="Rhea" id="RHEA-COMP:9661"/>
        <dbReference type="Rhea" id="RHEA-COMP:9679"/>
        <dbReference type="ChEBI" id="CHEBI:30616"/>
        <dbReference type="ChEBI" id="CHEBI:33019"/>
        <dbReference type="ChEBI" id="CHEBI:35235"/>
        <dbReference type="ChEBI" id="CHEBI:78442"/>
        <dbReference type="ChEBI" id="CHEBI:78517"/>
        <dbReference type="ChEBI" id="CHEBI:456215"/>
        <dbReference type="EC" id="6.1.1.16"/>
    </reaction>
</comment>
<comment type="subunit">
    <text evidence="10">Monomer.</text>
</comment>
<keyword evidence="8 10" id="KW-0648">Protein biosynthesis</keyword>
<dbReference type="Proteomes" id="UP001166293">
    <property type="component" value="Unassembled WGS sequence"/>
</dbReference>
<keyword evidence="2 10" id="KW-0963">Cytoplasm</keyword>
<evidence type="ECO:0000256" key="8">
    <source>
        <dbReference type="ARBA" id="ARBA00022917"/>
    </source>
</evidence>
<organism evidence="12 13">
    <name type="scientific">Thalassococcus arenae</name>
    <dbReference type="NCBI Taxonomy" id="2851652"/>
    <lineage>
        <taxon>Bacteria</taxon>
        <taxon>Pseudomonadati</taxon>
        <taxon>Pseudomonadota</taxon>
        <taxon>Alphaproteobacteria</taxon>
        <taxon>Rhodobacterales</taxon>
        <taxon>Roseobacteraceae</taxon>
        <taxon>Thalassococcus</taxon>
    </lineage>
</organism>
<keyword evidence="9 10" id="KW-0030">Aminoacyl-tRNA synthetase</keyword>
<comment type="similarity">
    <text evidence="1 10">Belongs to the class-I aminoacyl-tRNA synthetase family.</text>
</comment>
<evidence type="ECO:0000256" key="10">
    <source>
        <dbReference type="HAMAP-Rule" id="MF_00041"/>
    </source>
</evidence>
<dbReference type="CDD" id="cd00672">
    <property type="entry name" value="CysRS_core"/>
    <property type="match status" value="1"/>
</dbReference>
<feature type="binding site" evidence="10">
    <location>
        <position position="279"/>
    </location>
    <ligand>
        <name>ATP</name>
        <dbReference type="ChEBI" id="CHEBI:30616"/>
    </ligand>
</feature>
<evidence type="ECO:0000313" key="13">
    <source>
        <dbReference type="Proteomes" id="UP001166293"/>
    </source>
</evidence>
<keyword evidence="5 10" id="KW-0547">Nucleotide-binding</keyword>
<evidence type="ECO:0000256" key="3">
    <source>
        <dbReference type="ARBA" id="ARBA00022598"/>
    </source>
</evidence>
<sequence length="465" mass="52073">MDIFLTNTRTRKKERFVPLDPSNVRMYVCGPTVYDRAHLGNARPVLVFDVLYRLLRHVYGPDHVTYVRNFTDVDDRINETALKRRQAGAEGSLEALIAQRSDETIGWYHADMDALGALRPTHEPRATAYIGEMVAMIADLIDRGHAYEAEGHVLFAVESYAEYGRLSGRSVDDMIAGARVEVAPFKRNPMDFVLWKPSDDDLPGWDSPWGRGRPGWHIECSAMAHELLGDAFDIHGGGNDLMFPHHENEIAQSKCAGHGFAQVWMHNEMLQVEGKKMSKSLGNFFTVRDLLDRGVPGEVIRFVMLSTHYRKPMDWTEKKRGEAEAELRRWRRFVKVAEGDPSSSPAAPVVDALCDDLNTAGAITALRELFKSSDPYTFKQSANLLGLLSDNLGGWFDGKASASAEELIEYALAMRSEAKAAKDFERADAFRSLLVRAGVVVKDTPTGPEWELGPNFDQKLLEDSL</sequence>
<feature type="short sequence motif" description="'KMSKS' region" evidence="10">
    <location>
        <begin position="276"/>
        <end position="280"/>
    </location>
</feature>
<dbReference type="InterPro" id="IPR032678">
    <property type="entry name" value="tRNA-synt_1_cat_dom"/>
</dbReference>
<feature type="binding site" evidence="10">
    <location>
        <position position="249"/>
    </location>
    <ligand>
        <name>Zn(2+)</name>
        <dbReference type="ChEBI" id="CHEBI:29105"/>
    </ligand>
</feature>
<evidence type="ECO:0000256" key="9">
    <source>
        <dbReference type="ARBA" id="ARBA00023146"/>
    </source>
</evidence>
<evidence type="ECO:0000256" key="1">
    <source>
        <dbReference type="ARBA" id="ARBA00005594"/>
    </source>
</evidence>
<dbReference type="HAMAP" id="MF_00041">
    <property type="entry name" value="Cys_tRNA_synth"/>
    <property type="match status" value="1"/>
</dbReference>
<dbReference type="InterPro" id="IPR024909">
    <property type="entry name" value="Cys-tRNA/MSH_ligase"/>
</dbReference>
<evidence type="ECO:0000256" key="6">
    <source>
        <dbReference type="ARBA" id="ARBA00022833"/>
    </source>
</evidence>
<feature type="binding site" evidence="10">
    <location>
        <position position="245"/>
    </location>
    <ligand>
        <name>Zn(2+)</name>
        <dbReference type="ChEBI" id="CHEBI:29105"/>
    </ligand>
</feature>